<evidence type="ECO:0000256" key="5">
    <source>
        <dbReference type="ARBA" id="ARBA00022989"/>
    </source>
</evidence>
<evidence type="ECO:0000256" key="4">
    <source>
        <dbReference type="ARBA" id="ARBA00022692"/>
    </source>
</evidence>
<evidence type="ECO:0000313" key="10">
    <source>
        <dbReference type="Proteomes" id="UP000190973"/>
    </source>
</evidence>
<keyword evidence="3" id="KW-1003">Cell membrane</keyword>
<dbReference type="Pfam" id="PF00528">
    <property type="entry name" value="BPD_transp_1"/>
    <property type="match status" value="1"/>
</dbReference>
<keyword evidence="4 7" id="KW-0812">Transmembrane</keyword>
<dbReference type="InterPro" id="IPR035906">
    <property type="entry name" value="MetI-like_sf"/>
</dbReference>
<dbReference type="PANTHER" id="PTHR30193:SF37">
    <property type="entry name" value="INNER MEMBRANE ABC TRANSPORTER PERMEASE PROTEIN YCJO"/>
    <property type="match status" value="1"/>
</dbReference>
<dbReference type="Gene3D" id="1.10.3720.10">
    <property type="entry name" value="MetI-like"/>
    <property type="match status" value="1"/>
</dbReference>
<feature type="transmembrane region" description="Helical" evidence="7">
    <location>
        <begin position="214"/>
        <end position="234"/>
    </location>
</feature>
<dbReference type="GO" id="GO:0005886">
    <property type="term" value="C:plasma membrane"/>
    <property type="evidence" value="ECO:0007669"/>
    <property type="project" value="UniProtKB-SubCell"/>
</dbReference>
<keyword evidence="5 7" id="KW-1133">Transmembrane helix</keyword>
<evidence type="ECO:0000256" key="1">
    <source>
        <dbReference type="ARBA" id="ARBA00004651"/>
    </source>
</evidence>
<keyword evidence="6 7" id="KW-0472">Membrane</keyword>
<dbReference type="EMBL" id="LZZI01000165">
    <property type="protein sequence ID" value="OOM54324.1"/>
    <property type="molecule type" value="Genomic_DNA"/>
</dbReference>
<evidence type="ECO:0000259" key="8">
    <source>
        <dbReference type="PROSITE" id="PS50928"/>
    </source>
</evidence>
<comment type="caution">
    <text evidence="9">The sequence shown here is derived from an EMBL/GenBank/DDBJ whole genome shotgun (WGS) entry which is preliminary data.</text>
</comment>
<dbReference type="AlphaFoldDB" id="A0A1S8RM80"/>
<accession>A0A1S8RM80</accession>
<reference evidence="9 10" key="1">
    <citation type="submission" date="2016-05" db="EMBL/GenBank/DDBJ databases">
        <title>Microbial solvent formation.</title>
        <authorList>
            <person name="Poehlein A."/>
            <person name="Montoya Solano J.D."/>
            <person name="Flitsch S."/>
            <person name="Krabben P."/>
            <person name="Duerre P."/>
            <person name="Daniel R."/>
        </authorList>
    </citation>
    <scope>NUCLEOTIDE SEQUENCE [LARGE SCALE GENOMIC DNA]</scope>
    <source>
        <strain evidence="9 10">DSM 53</strain>
    </source>
</reference>
<comment type="similarity">
    <text evidence="7">Belongs to the binding-protein-dependent transport system permease family.</text>
</comment>
<evidence type="ECO:0000313" key="9">
    <source>
        <dbReference type="EMBL" id="OOM54324.1"/>
    </source>
</evidence>
<evidence type="ECO:0000256" key="6">
    <source>
        <dbReference type="ARBA" id="ARBA00023136"/>
    </source>
</evidence>
<comment type="subcellular location">
    <subcellularLocation>
        <location evidence="1 7">Cell membrane</location>
        <topology evidence="1 7">Multi-pass membrane protein</topology>
    </subcellularLocation>
</comment>
<organism evidence="9 10">
    <name type="scientific">Clostridium beijerinckii</name>
    <name type="common">Clostridium MP</name>
    <dbReference type="NCBI Taxonomy" id="1520"/>
    <lineage>
        <taxon>Bacteria</taxon>
        <taxon>Bacillati</taxon>
        <taxon>Bacillota</taxon>
        <taxon>Clostridia</taxon>
        <taxon>Eubacteriales</taxon>
        <taxon>Clostridiaceae</taxon>
        <taxon>Clostridium</taxon>
    </lineage>
</organism>
<evidence type="ECO:0000256" key="2">
    <source>
        <dbReference type="ARBA" id="ARBA00022448"/>
    </source>
</evidence>
<evidence type="ECO:0000256" key="3">
    <source>
        <dbReference type="ARBA" id="ARBA00022475"/>
    </source>
</evidence>
<dbReference type="RefSeq" id="WP_077840844.1">
    <property type="nucleotide sequence ID" value="NZ_JABTAE010000001.1"/>
</dbReference>
<dbReference type="InterPro" id="IPR051393">
    <property type="entry name" value="ABC_transporter_permease"/>
</dbReference>
<dbReference type="SUPFAM" id="SSF161098">
    <property type="entry name" value="MetI-like"/>
    <property type="match status" value="1"/>
</dbReference>
<feature type="transmembrane region" description="Helical" evidence="7">
    <location>
        <begin position="77"/>
        <end position="99"/>
    </location>
</feature>
<name>A0A1S8RM80_CLOBE</name>
<feature type="domain" description="ABC transmembrane type-1" evidence="8">
    <location>
        <begin position="73"/>
        <end position="288"/>
    </location>
</feature>
<feature type="transmembrane region" description="Helical" evidence="7">
    <location>
        <begin position="15"/>
        <end position="37"/>
    </location>
</feature>
<dbReference type="PANTHER" id="PTHR30193">
    <property type="entry name" value="ABC TRANSPORTER PERMEASE PROTEIN"/>
    <property type="match status" value="1"/>
</dbReference>
<protein>
    <submittedName>
        <fullName evidence="9">Lactose transport system permease protein LacF</fullName>
    </submittedName>
</protein>
<dbReference type="Proteomes" id="UP000190973">
    <property type="component" value="Unassembled WGS sequence"/>
</dbReference>
<feature type="transmembrane region" description="Helical" evidence="7">
    <location>
        <begin position="111"/>
        <end position="132"/>
    </location>
</feature>
<feature type="transmembrane region" description="Helical" evidence="7">
    <location>
        <begin position="159"/>
        <end position="182"/>
    </location>
</feature>
<dbReference type="GO" id="GO:0055085">
    <property type="term" value="P:transmembrane transport"/>
    <property type="evidence" value="ECO:0007669"/>
    <property type="project" value="InterPro"/>
</dbReference>
<keyword evidence="2 7" id="KW-0813">Transport</keyword>
<sequence length="298" mass="33123">MKRKIGSGINSKENFWGWIYVALGTFLIGLFVFLPMIQSLIMSLQSGKGNNLKFSGFSNYSRMFSDATLIKAVGNTFVFLIVQVPIMIILALIISSVLNDKKLKFSGFFRTAIFLPCVASLVGYSVIIKSIFASDGLVNKLLINIHLISVPIEWITDPFWAKILIIIAITWRWTGYNMIFYLSGLQNIDHSIYEAAEIDGASPFKKFTSITVPLLKPIILFTTITSTIGTLQLFDEPMNITKGGPANATTTISKYIYDLCFTYTPDFGYATAVAYLVVIIVIVLAIIQFKIGGDKNDK</sequence>
<proteinExistence type="inferred from homology"/>
<dbReference type="InterPro" id="IPR000515">
    <property type="entry name" value="MetI-like"/>
</dbReference>
<dbReference type="CDD" id="cd06261">
    <property type="entry name" value="TM_PBP2"/>
    <property type="match status" value="1"/>
</dbReference>
<evidence type="ECO:0000256" key="7">
    <source>
        <dbReference type="RuleBase" id="RU363032"/>
    </source>
</evidence>
<feature type="transmembrane region" description="Helical" evidence="7">
    <location>
        <begin position="267"/>
        <end position="289"/>
    </location>
</feature>
<dbReference type="PROSITE" id="PS50928">
    <property type="entry name" value="ABC_TM1"/>
    <property type="match status" value="1"/>
</dbReference>
<gene>
    <name evidence="9" type="primary">lacF_3</name>
    <name evidence="9" type="ORF">CLBCK_46670</name>
</gene>